<dbReference type="SUPFAM" id="SSF48726">
    <property type="entry name" value="Immunoglobulin"/>
    <property type="match status" value="1"/>
</dbReference>
<dbReference type="EMBL" id="UYJE01009353">
    <property type="protein sequence ID" value="VDI72572.1"/>
    <property type="molecule type" value="Genomic_DNA"/>
</dbReference>
<dbReference type="Proteomes" id="UP000596742">
    <property type="component" value="Unassembled WGS sequence"/>
</dbReference>
<comment type="caution">
    <text evidence="2">The sequence shown here is derived from an EMBL/GenBank/DDBJ whole genome shotgun (WGS) entry which is preliminary data.</text>
</comment>
<accession>A0A8B6H1F7</accession>
<evidence type="ECO:0000313" key="2">
    <source>
        <dbReference type="EMBL" id="VDI72572.1"/>
    </source>
</evidence>
<evidence type="ECO:0000256" key="1">
    <source>
        <dbReference type="SAM" id="Phobius"/>
    </source>
</evidence>
<feature type="transmembrane region" description="Helical" evidence="1">
    <location>
        <begin position="423"/>
        <end position="443"/>
    </location>
</feature>
<organism evidence="2 3">
    <name type="scientific">Mytilus galloprovincialis</name>
    <name type="common">Mediterranean mussel</name>
    <dbReference type="NCBI Taxonomy" id="29158"/>
    <lineage>
        <taxon>Eukaryota</taxon>
        <taxon>Metazoa</taxon>
        <taxon>Spiralia</taxon>
        <taxon>Lophotrochozoa</taxon>
        <taxon>Mollusca</taxon>
        <taxon>Bivalvia</taxon>
        <taxon>Autobranchia</taxon>
        <taxon>Pteriomorphia</taxon>
        <taxon>Mytilida</taxon>
        <taxon>Mytiloidea</taxon>
        <taxon>Mytilidae</taxon>
        <taxon>Mytilinae</taxon>
        <taxon>Mytilus</taxon>
    </lineage>
</organism>
<proteinExistence type="predicted"/>
<keyword evidence="1" id="KW-0472">Membrane</keyword>
<keyword evidence="1" id="KW-0812">Transmembrane</keyword>
<keyword evidence="3" id="KW-1185">Reference proteome</keyword>
<dbReference type="InterPro" id="IPR036179">
    <property type="entry name" value="Ig-like_dom_sf"/>
</dbReference>
<protein>
    <recommendedName>
        <fullName evidence="4">Ig-like domain-containing protein</fullName>
    </recommendedName>
</protein>
<dbReference type="AlphaFoldDB" id="A0A8B6H1F7"/>
<dbReference type="OrthoDB" id="6134233at2759"/>
<evidence type="ECO:0008006" key="4">
    <source>
        <dbReference type="Google" id="ProtNLM"/>
    </source>
</evidence>
<reference evidence="2" key="1">
    <citation type="submission" date="2018-11" db="EMBL/GenBank/DDBJ databases">
        <authorList>
            <person name="Alioto T."/>
            <person name="Alioto T."/>
        </authorList>
    </citation>
    <scope>NUCLEOTIDE SEQUENCE</scope>
</reference>
<gene>
    <name evidence="2" type="ORF">MGAL_10B048644</name>
</gene>
<keyword evidence="1" id="KW-1133">Transmembrane helix</keyword>
<name>A0A8B6H1F7_MYTGA</name>
<evidence type="ECO:0000313" key="3">
    <source>
        <dbReference type="Proteomes" id="UP000596742"/>
    </source>
</evidence>
<dbReference type="InterPro" id="IPR013783">
    <property type="entry name" value="Ig-like_fold"/>
</dbReference>
<sequence>MVMEKRNLRIVLVRGTPIGKNANISVVLRYHIQDHISNRFKPFYLQVEISKYCGTHTCVSDIIEILHITYLRETNAAIQTQYNFGRHQISISYIVYHKMNQRDRHILERHMENMNIIKRIKMFPVMTNCDGFAFNRYVIPSLHLLNIKSKLKKCGEAEHQVKTIIKKIHLNKKLKGTHSKNFIIRCSRSTKYVLLVIIVLWHAAKANSADEGIQWKLMTKPVYFGKNVVLECIIHTEDKSAPMLWTKLPNGKTLAFNKKSTYNDKYAVNVEYHERKMIYNLTIKHFNSSDVNQMYKCDCGFHTYSDNLLLNENDFISEPSVEHMKNFSLDDRKLNGIVMVHNGYPKPLCSGKFEGEEISKFMKISIKNISIFYETKIELDYRTDMCTGTVNVTCSYGNHTVLITQLVDACTDSSETNNTTVQIIMATLTGCLLVGCCLAVYCYRKWKQSRLSRPSIHFSSMLQPV</sequence>
<dbReference type="Gene3D" id="2.60.40.10">
    <property type="entry name" value="Immunoglobulins"/>
    <property type="match status" value="1"/>
</dbReference>